<comment type="caution">
    <text evidence="2">The sequence shown here is derived from an EMBL/GenBank/DDBJ whole genome shotgun (WGS) entry which is preliminary data.</text>
</comment>
<feature type="non-terminal residue" evidence="2">
    <location>
        <position position="1"/>
    </location>
</feature>
<evidence type="ECO:0000256" key="1">
    <source>
        <dbReference type="SAM" id="MobiDB-lite"/>
    </source>
</evidence>
<organism evidence="2">
    <name type="scientific">marine sediment metagenome</name>
    <dbReference type="NCBI Taxonomy" id="412755"/>
    <lineage>
        <taxon>unclassified sequences</taxon>
        <taxon>metagenomes</taxon>
        <taxon>ecological metagenomes</taxon>
    </lineage>
</organism>
<feature type="region of interest" description="Disordered" evidence="1">
    <location>
        <begin position="28"/>
        <end position="48"/>
    </location>
</feature>
<gene>
    <name evidence="2" type="ORF">S03H2_43893</name>
</gene>
<evidence type="ECO:0000313" key="2">
    <source>
        <dbReference type="EMBL" id="GAH73962.1"/>
    </source>
</evidence>
<name>X1HX04_9ZZZZ</name>
<dbReference type="EMBL" id="BARU01027418">
    <property type="protein sequence ID" value="GAH73962.1"/>
    <property type="molecule type" value="Genomic_DNA"/>
</dbReference>
<accession>X1HX04</accession>
<dbReference type="AlphaFoldDB" id="X1HX04"/>
<protein>
    <submittedName>
        <fullName evidence="2">Uncharacterized protein</fullName>
    </submittedName>
</protein>
<feature type="compositionally biased region" description="Basic and acidic residues" evidence="1">
    <location>
        <begin position="34"/>
        <end position="48"/>
    </location>
</feature>
<reference evidence="2" key="1">
    <citation type="journal article" date="2014" name="Front. Microbiol.">
        <title>High frequency of phylogenetically diverse reductive dehalogenase-homologous genes in deep subseafloor sedimentary metagenomes.</title>
        <authorList>
            <person name="Kawai M."/>
            <person name="Futagami T."/>
            <person name="Toyoda A."/>
            <person name="Takaki Y."/>
            <person name="Nishi S."/>
            <person name="Hori S."/>
            <person name="Arai W."/>
            <person name="Tsubouchi T."/>
            <person name="Morono Y."/>
            <person name="Uchiyama I."/>
            <person name="Ito T."/>
            <person name="Fujiyama A."/>
            <person name="Inagaki F."/>
            <person name="Takami H."/>
        </authorList>
    </citation>
    <scope>NUCLEOTIDE SEQUENCE</scope>
    <source>
        <strain evidence="2">Expedition CK06-06</strain>
    </source>
</reference>
<sequence length="48" mass="5261">VSSKEQQLAVLAGARKLQAEMATRLGKPLPSSAEEIRALREERARRAS</sequence>
<proteinExistence type="predicted"/>